<evidence type="ECO:0000256" key="1">
    <source>
        <dbReference type="SAM" id="MobiDB-lite"/>
    </source>
</evidence>
<dbReference type="AlphaFoldDB" id="A0A1W6L5T9"/>
<dbReference type="EMBL" id="CP015118">
    <property type="protein sequence ID" value="ARN19498.1"/>
    <property type="molecule type" value="Genomic_DNA"/>
</dbReference>
<dbReference type="STRING" id="946333.A4W93_05995"/>
<sequence length="597" mass="64622">MHKPLVRVLVVTDDWTGVVNGGFLPWTTQPASDATGPDSREFHLGEFLHVLTSTAWVGFDVEITKAHRTAAGAGPAAQVKADRGADVVNFRFGQPFTVGGQARQLADYDMVLLFAIQAGDPDAALAPEAEAIAQYMEAGGGFFATGDHANLGAPLCGLIPRVRSMRRWWGGTGPAGQPAAPSPVGANRHDTTQPGPDGITQFEDQSDEVGQPIHETRYGAGLGVRQGYIAKKSLPHPLLCSPAGTVRVLPDHMHEGTCEVPSNLASTFSLAGATVREYPDYTASGQPLAPEVVATGHVRLNTTSPALDTDAHVGGTDPTNDITFGVIGAWDGHRVGRGRVVVDSTWHHFFNINLTGDRYLEDEGLGSQHTQKLHGFYVPDGAGGRKPSPDYVMIQWYFRNIVYWLIPANRHESIWWSTLIDVVRRPRLVEELGHIDQAKTLTLEHFHYFGQLAEDYLTQARGACATYTIKRVLYKSKIPWWEWIQEFVDVWDPVEKLRHPDRFGDLRRDLIAGALGAGPQPEALGKVALGAALVSAAWARRKAGSEPRSEALVAAAADLFPEVAAHGSALFAQQLKHGAAASKRLLEVVNGGAKARV</sequence>
<dbReference type="OrthoDB" id="5937513at2"/>
<evidence type="ECO:0000313" key="2">
    <source>
        <dbReference type="EMBL" id="ARN19498.1"/>
    </source>
</evidence>
<protein>
    <submittedName>
        <fullName evidence="2">Uncharacterized protein</fullName>
    </submittedName>
</protein>
<evidence type="ECO:0000313" key="3">
    <source>
        <dbReference type="Proteomes" id="UP000193427"/>
    </source>
</evidence>
<name>A0A1W6L5T9_9BURK</name>
<accession>A0A1W6L5T9</accession>
<keyword evidence="3" id="KW-1185">Reference proteome</keyword>
<reference evidence="2 3" key="1">
    <citation type="submission" date="2016-04" db="EMBL/GenBank/DDBJ databases">
        <title>Complete genome sequence of natural rubber-degrading, novel Gram-negative bacterium, Rhizobacter gummiphilus strain NS21.</title>
        <authorList>
            <person name="Tabata M."/>
            <person name="Kasai D."/>
            <person name="Fukuda M."/>
        </authorList>
    </citation>
    <scope>NUCLEOTIDE SEQUENCE [LARGE SCALE GENOMIC DNA]</scope>
    <source>
        <strain evidence="2 3">NS21</strain>
    </source>
</reference>
<gene>
    <name evidence="2" type="ORF">A4W93_05995</name>
</gene>
<feature type="region of interest" description="Disordered" evidence="1">
    <location>
        <begin position="169"/>
        <end position="195"/>
    </location>
</feature>
<feature type="compositionally biased region" description="Low complexity" evidence="1">
    <location>
        <begin position="175"/>
        <end position="186"/>
    </location>
</feature>
<dbReference type="Proteomes" id="UP000193427">
    <property type="component" value="Chromosome"/>
</dbReference>
<dbReference type="KEGG" id="rgu:A4W93_05995"/>
<organism evidence="2 3">
    <name type="scientific">Piscinibacter gummiphilus</name>
    <dbReference type="NCBI Taxonomy" id="946333"/>
    <lineage>
        <taxon>Bacteria</taxon>
        <taxon>Pseudomonadati</taxon>
        <taxon>Pseudomonadota</taxon>
        <taxon>Betaproteobacteria</taxon>
        <taxon>Burkholderiales</taxon>
        <taxon>Sphaerotilaceae</taxon>
        <taxon>Piscinibacter</taxon>
    </lineage>
</organism>
<dbReference type="RefSeq" id="WP_085749759.1">
    <property type="nucleotide sequence ID" value="NZ_BSPR01000002.1"/>
</dbReference>
<proteinExistence type="predicted"/>